<organism evidence="1 2">
    <name type="scientific">Helianthus annuus</name>
    <name type="common">Common sunflower</name>
    <dbReference type="NCBI Taxonomy" id="4232"/>
    <lineage>
        <taxon>Eukaryota</taxon>
        <taxon>Viridiplantae</taxon>
        <taxon>Streptophyta</taxon>
        <taxon>Embryophyta</taxon>
        <taxon>Tracheophyta</taxon>
        <taxon>Spermatophyta</taxon>
        <taxon>Magnoliopsida</taxon>
        <taxon>eudicotyledons</taxon>
        <taxon>Gunneridae</taxon>
        <taxon>Pentapetalae</taxon>
        <taxon>asterids</taxon>
        <taxon>campanulids</taxon>
        <taxon>Asterales</taxon>
        <taxon>Asteraceae</taxon>
        <taxon>Asteroideae</taxon>
        <taxon>Heliantheae alliance</taxon>
        <taxon>Heliantheae</taxon>
        <taxon>Helianthus</taxon>
    </lineage>
</organism>
<keyword evidence="2" id="KW-1185">Reference proteome</keyword>
<evidence type="ECO:0000313" key="2">
    <source>
        <dbReference type="Proteomes" id="UP000215914"/>
    </source>
</evidence>
<reference evidence="1" key="1">
    <citation type="journal article" date="2017" name="Nature">
        <title>The sunflower genome provides insights into oil metabolism, flowering and Asterid evolution.</title>
        <authorList>
            <person name="Badouin H."/>
            <person name="Gouzy J."/>
            <person name="Grassa C.J."/>
            <person name="Murat F."/>
            <person name="Staton S.E."/>
            <person name="Cottret L."/>
            <person name="Lelandais-Briere C."/>
            <person name="Owens G.L."/>
            <person name="Carrere S."/>
            <person name="Mayjonade B."/>
            <person name="Legrand L."/>
            <person name="Gill N."/>
            <person name="Kane N.C."/>
            <person name="Bowers J.E."/>
            <person name="Hubner S."/>
            <person name="Bellec A."/>
            <person name="Berard A."/>
            <person name="Berges H."/>
            <person name="Blanchet N."/>
            <person name="Boniface M.C."/>
            <person name="Brunel D."/>
            <person name="Catrice O."/>
            <person name="Chaidir N."/>
            <person name="Claudel C."/>
            <person name="Donnadieu C."/>
            <person name="Faraut T."/>
            <person name="Fievet G."/>
            <person name="Helmstetter N."/>
            <person name="King M."/>
            <person name="Knapp S.J."/>
            <person name="Lai Z."/>
            <person name="Le Paslier M.C."/>
            <person name="Lippi Y."/>
            <person name="Lorenzon L."/>
            <person name="Mandel J.R."/>
            <person name="Marage G."/>
            <person name="Marchand G."/>
            <person name="Marquand E."/>
            <person name="Bret-Mestries E."/>
            <person name="Morien E."/>
            <person name="Nambeesan S."/>
            <person name="Nguyen T."/>
            <person name="Pegot-Espagnet P."/>
            <person name="Pouilly N."/>
            <person name="Raftis F."/>
            <person name="Sallet E."/>
            <person name="Schiex T."/>
            <person name="Thomas J."/>
            <person name="Vandecasteele C."/>
            <person name="Vares D."/>
            <person name="Vear F."/>
            <person name="Vautrin S."/>
            <person name="Crespi M."/>
            <person name="Mangin B."/>
            <person name="Burke J.M."/>
            <person name="Salse J."/>
            <person name="Munos S."/>
            <person name="Vincourt P."/>
            <person name="Rieseberg L.H."/>
            <person name="Langlade N.B."/>
        </authorList>
    </citation>
    <scope>NUCLEOTIDE SEQUENCE</scope>
    <source>
        <tissue evidence="1">Leaves</tissue>
    </source>
</reference>
<sequence length="130" mass="14337">MLRFTIPLTRKKKSALRAPLNKFIPAPPLKPATPPPLPPPPATTAMTTAAIAGTPELPARLEEKLTHLNQPRKGFIYRHNYRIVVVGEDNFSTSERLAREFGTGKKDWAANFWVTSPHPKGSNQENTSGA</sequence>
<dbReference type="AlphaFoldDB" id="A0A9K3HFK9"/>
<protein>
    <submittedName>
        <fullName evidence="1">Uncharacterized protein</fullName>
    </submittedName>
</protein>
<name>A0A9K3HFK9_HELAN</name>
<evidence type="ECO:0000313" key="1">
    <source>
        <dbReference type="EMBL" id="KAF5777389.1"/>
    </source>
</evidence>
<reference evidence="1" key="2">
    <citation type="submission" date="2020-06" db="EMBL/GenBank/DDBJ databases">
        <title>Helianthus annuus Genome sequencing and assembly Release 2.</title>
        <authorList>
            <person name="Gouzy J."/>
            <person name="Langlade N."/>
            <person name="Munos S."/>
        </authorList>
    </citation>
    <scope>NUCLEOTIDE SEQUENCE</scope>
    <source>
        <tissue evidence="1">Leaves</tissue>
    </source>
</reference>
<accession>A0A9K3HFK9</accession>
<comment type="caution">
    <text evidence="1">The sequence shown here is derived from an EMBL/GenBank/DDBJ whole genome shotgun (WGS) entry which is preliminary data.</text>
</comment>
<dbReference type="Gramene" id="mRNA:HanXRQr2_Chr12g0535041">
    <property type="protein sequence ID" value="mRNA:HanXRQr2_Chr12g0535041"/>
    <property type="gene ID" value="HanXRQr2_Chr12g0535041"/>
</dbReference>
<proteinExistence type="predicted"/>
<dbReference type="Proteomes" id="UP000215914">
    <property type="component" value="Unassembled WGS sequence"/>
</dbReference>
<dbReference type="EMBL" id="MNCJ02000327">
    <property type="protein sequence ID" value="KAF5777389.1"/>
    <property type="molecule type" value="Genomic_DNA"/>
</dbReference>
<gene>
    <name evidence="1" type="ORF">HanXRQr2_Chr12g0535041</name>
</gene>